<evidence type="ECO:0000313" key="5">
    <source>
        <dbReference type="Proteomes" id="UP000654279"/>
    </source>
</evidence>
<dbReference type="GO" id="GO:0005829">
    <property type="term" value="C:cytosol"/>
    <property type="evidence" value="ECO:0007669"/>
    <property type="project" value="TreeGrafter"/>
</dbReference>
<organism evidence="4 5">
    <name type="scientific">Luoshenia tenuis</name>
    <dbReference type="NCBI Taxonomy" id="2763654"/>
    <lineage>
        <taxon>Bacteria</taxon>
        <taxon>Bacillati</taxon>
        <taxon>Bacillota</taxon>
        <taxon>Clostridia</taxon>
        <taxon>Christensenellales</taxon>
        <taxon>Christensenellaceae</taxon>
        <taxon>Luoshenia</taxon>
    </lineage>
</organism>
<dbReference type="InterPro" id="IPR023186">
    <property type="entry name" value="IUNH"/>
</dbReference>
<proteinExistence type="predicted"/>
<dbReference type="Proteomes" id="UP000654279">
    <property type="component" value="Unassembled WGS sequence"/>
</dbReference>
<dbReference type="PANTHER" id="PTHR12304">
    <property type="entry name" value="INOSINE-URIDINE PREFERRING NUCLEOSIDE HYDROLASE"/>
    <property type="match status" value="1"/>
</dbReference>
<evidence type="ECO:0000256" key="2">
    <source>
        <dbReference type="ARBA" id="ARBA00023295"/>
    </source>
</evidence>
<dbReference type="SUPFAM" id="SSF53590">
    <property type="entry name" value="Nucleoside hydrolase"/>
    <property type="match status" value="1"/>
</dbReference>
<name>A0A926CY73_9FIRM</name>
<dbReference type="EMBL" id="JACRSO010000001">
    <property type="protein sequence ID" value="MBC8528323.1"/>
    <property type="molecule type" value="Genomic_DNA"/>
</dbReference>
<dbReference type="GO" id="GO:0008477">
    <property type="term" value="F:purine nucleosidase activity"/>
    <property type="evidence" value="ECO:0007669"/>
    <property type="project" value="TreeGrafter"/>
</dbReference>
<dbReference type="RefSeq" id="WP_249284349.1">
    <property type="nucleotide sequence ID" value="NZ_JACRSO010000001.1"/>
</dbReference>
<keyword evidence="5" id="KW-1185">Reference proteome</keyword>
<keyword evidence="1 4" id="KW-0378">Hydrolase</keyword>
<sequence>MAFDAYKFTVPENKRFRVIVNTDCKNEADDQFALAHHLMTPKFDVRGIIAAHFEAKADEGKGESMQKSYDEILKVLELMDLTGQYPVLKGAPGPLPYDPAKAIRYNEGPEIPLMEQPQPVVSEGAQFIVDEAMREDDRPLFVVFLGAITDLASAYLMEPRIAGRLTAVWIGGGEYPAGEFEFNMYQDIQASNIVLGSEIDFWQIPKNVYKMLRVTLAELQCRVAPHGKIGQYLFEQLVQYNDDYAWQQHWPQGESWNLGDQPTVSVLLEAHECEWEWWPAPLVSKDMYYVHHQNNRPIRVFKSVDSRMTLEDFYCKLQLNYGQK</sequence>
<comment type="caution">
    <text evidence="4">The sequence shown here is derived from an EMBL/GenBank/DDBJ whole genome shotgun (WGS) entry which is preliminary data.</text>
</comment>
<dbReference type="InterPro" id="IPR001910">
    <property type="entry name" value="Inosine/uridine_hydrolase_dom"/>
</dbReference>
<dbReference type="Gene3D" id="3.90.245.10">
    <property type="entry name" value="Ribonucleoside hydrolase-like"/>
    <property type="match status" value="1"/>
</dbReference>
<protein>
    <submittedName>
        <fullName evidence="4">Nucleoside hydrolase</fullName>
    </submittedName>
</protein>
<evidence type="ECO:0000259" key="3">
    <source>
        <dbReference type="Pfam" id="PF01156"/>
    </source>
</evidence>
<dbReference type="InterPro" id="IPR036452">
    <property type="entry name" value="Ribo_hydro-like"/>
</dbReference>
<accession>A0A926CY73</accession>
<dbReference type="PANTHER" id="PTHR12304:SF4">
    <property type="entry name" value="URIDINE NUCLEOSIDASE"/>
    <property type="match status" value="1"/>
</dbReference>
<feature type="domain" description="Inosine/uridine-preferring nucleoside hydrolase" evidence="3">
    <location>
        <begin position="18"/>
        <end position="273"/>
    </location>
</feature>
<dbReference type="GO" id="GO:0006152">
    <property type="term" value="P:purine nucleoside catabolic process"/>
    <property type="evidence" value="ECO:0007669"/>
    <property type="project" value="TreeGrafter"/>
</dbReference>
<gene>
    <name evidence="4" type="ORF">H8699_02575</name>
</gene>
<keyword evidence="2" id="KW-0326">Glycosidase</keyword>
<evidence type="ECO:0000256" key="1">
    <source>
        <dbReference type="ARBA" id="ARBA00022801"/>
    </source>
</evidence>
<evidence type="ECO:0000313" key="4">
    <source>
        <dbReference type="EMBL" id="MBC8528323.1"/>
    </source>
</evidence>
<dbReference type="AlphaFoldDB" id="A0A926CY73"/>
<dbReference type="Pfam" id="PF01156">
    <property type="entry name" value="IU_nuc_hydro"/>
    <property type="match status" value="1"/>
</dbReference>
<reference evidence="4" key="1">
    <citation type="submission" date="2020-08" db="EMBL/GenBank/DDBJ databases">
        <title>Genome public.</title>
        <authorList>
            <person name="Liu C."/>
            <person name="Sun Q."/>
        </authorList>
    </citation>
    <scope>NUCLEOTIDE SEQUENCE</scope>
    <source>
        <strain evidence="4">NSJ-44</strain>
    </source>
</reference>